<evidence type="ECO:0000256" key="1">
    <source>
        <dbReference type="SAM" id="SignalP"/>
    </source>
</evidence>
<dbReference type="Proteomes" id="UP000217954">
    <property type="component" value="Chromosome"/>
</dbReference>
<reference evidence="2 3" key="2">
    <citation type="journal article" date="2017" name="Int. J. Syst. Evol. Microbiol.">
        <title>Mycobacterium stephanolepidis sp. nov., a rapidly growing species related to Mycobacterium chelonae, isolated from marine teleost fish, Stephanolepis cirrhifer.</title>
        <authorList>
            <person name="Fukano H."/>
            <person name="Wada S."/>
            <person name="Kurata O."/>
            <person name="Katayama K."/>
            <person name="Fujiwara N."/>
            <person name="Hoshino Y."/>
        </authorList>
    </citation>
    <scope>NUCLEOTIDE SEQUENCE [LARGE SCALE GENOMIC DNA]</scope>
    <source>
        <strain evidence="2 3">NJB0901</strain>
    </source>
</reference>
<dbReference type="KEGG" id="mste:MSTE_01543"/>
<reference evidence="3" key="1">
    <citation type="journal article" date="2017" name="Genome Announc.">
        <title>Complete Genome Sequence of Mycobacterium stephanolepidis.</title>
        <authorList>
            <person name="Fukano H."/>
            <person name="Yoshida M."/>
            <person name="Katayama Y."/>
            <person name="Omatsu T."/>
            <person name="Mizutani T."/>
            <person name="Kurata O."/>
            <person name="Wada S."/>
            <person name="Hoshino Y."/>
        </authorList>
    </citation>
    <scope>NUCLEOTIDE SEQUENCE [LARGE SCALE GENOMIC DNA]</scope>
    <source>
        <strain evidence="3">NJB0901</strain>
    </source>
</reference>
<protein>
    <recommendedName>
        <fullName evidence="4">Lipoprotein</fullName>
    </recommendedName>
</protein>
<name>A0A1Z4EV77_9MYCO</name>
<proteinExistence type="predicted"/>
<evidence type="ECO:0000313" key="3">
    <source>
        <dbReference type="Proteomes" id="UP000217954"/>
    </source>
</evidence>
<dbReference type="EMBL" id="AP018165">
    <property type="protein sequence ID" value="BAX96866.1"/>
    <property type="molecule type" value="Genomic_DNA"/>
</dbReference>
<evidence type="ECO:0000313" key="2">
    <source>
        <dbReference type="EMBL" id="BAX96866.1"/>
    </source>
</evidence>
<feature type="chain" id="PRO_5039046202" description="Lipoprotein" evidence="1">
    <location>
        <begin position="25"/>
        <end position="247"/>
    </location>
</feature>
<feature type="signal peptide" evidence="1">
    <location>
        <begin position="1"/>
        <end position="24"/>
    </location>
</feature>
<keyword evidence="1" id="KW-0732">Signal</keyword>
<dbReference type="AlphaFoldDB" id="A0A1Z4EV77"/>
<evidence type="ECO:0008006" key="4">
    <source>
        <dbReference type="Google" id="ProtNLM"/>
    </source>
</evidence>
<keyword evidence="3" id="KW-1185">Reference proteome</keyword>
<sequence>MNGYAATVLRVRGLVAVVAALLCAAGVPSCRVGTDSLAQCRNILSSVGAKNCELTSTDALGLRFEKRIVGTSARIRTFTRSGVMVLTVSHAIEDSPESGIMLLRDLDGDGRDELLLSLDTGGAHPNSHWALWRTTGNSTQFRAVRAPRLPDDVMHDLGALFGSDFWHAGDGFVAEYGTGPTRSWLTRIYRFDGDELAPIVSVQNDGVRLDGSMSPCKLEKVYDLARIGLAADEARDRFCTSTEKRRG</sequence>
<accession>A0A1Z4EV77</accession>
<gene>
    <name evidence="2" type="ORF">MSTE_01543</name>
</gene>
<organism evidence="2 3">
    <name type="scientific">[Mycobacterium] stephanolepidis</name>
    <dbReference type="NCBI Taxonomy" id="1520670"/>
    <lineage>
        <taxon>Bacteria</taxon>
        <taxon>Bacillati</taxon>
        <taxon>Actinomycetota</taxon>
        <taxon>Actinomycetes</taxon>
        <taxon>Mycobacteriales</taxon>
        <taxon>Mycobacteriaceae</taxon>
        <taxon>Mycobacteroides</taxon>
    </lineage>
</organism>